<evidence type="ECO:0000313" key="4">
    <source>
        <dbReference type="EMBL" id="HED30866.1"/>
    </source>
</evidence>
<dbReference type="Pfam" id="PF00293">
    <property type="entry name" value="NUDIX"/>
    <property type="match status" value="1"/>
</dbReference>
<dbReference type="InterPro" id="IPR020084">
    <property type="entry name" value="NUDIX_hydrolase_CS"/>
</dbReference>
<keyword evidence="1 2" id="KW-0378">Hydrolase</keyword>
<dbReference type="Gene3D" id="3.90.79.10">
    <property type="entry name" value="Nucleoside Triphosphate Pyrophosphohydrolase"/>
    <property type="match status" value="1"/>
</dbReference>
<name>A0A831WUJ6_PROAE</name>
<comment type="similarity">
    <text evidence="2">Belongs to the Nudix hydrolase family.</text>
</comment>
<evidence type="ECO:0000256" key="1">
    <source>
        <dbReference type="ARBA" id="ARBA00022801"/>
    </source>
</evidence>
<dbReference type="PANTHER" id="PTHR43736:SF1">
    <property type="entry name" value="DIHYDRONEOPTERIN TRIPHOSPHATE DIPHOSPHATASE"/>
    <property type="match status" value="1"/>
</dbReference>
<dbReference type="InterPro" id="IPR015797">
    <property type="entry name" value="NUDIX_hydrolase-like_dom_sf"/>
</dbReference>
<reference evidence="4" key="1">
    <citation type="journal article" date="2020" name="mSystems">
        <title>Genome- and Community-Level Interaction Insights into Carbon Utilization and Element Cycling Functions of Hydrothermarchaeota in Hydrothermal Sediment.</title>
        <authorList>
            <person name="Zhou Z."/>
            <person name="Liu Y."/>
            <person name="Xu W."/>
            <person name="Pan J."/>
            <person name="Luo Z.H."/>
            <person name="Li M."/>
        </authorList>
    </citation>
    <scope>NUCLEOTIDE SEQUENCE [LARGE SCALE GENOMIC DNA]</scope>
    <source>
        <strain evidence="4">SpSt-1181</strain>
    </source>
</reference>
<proteinExistence type="inferred from homology"/>
<organism evidence="4">
    <name type="scientific">Prosthecochloris aestuarii</name>
    <dbReference type="NCBI Taxonomy" id="1102"/>
    <lineage>
        <taxon>Bacteria</taxon>
        <taxon>Pseudomonadati</taxon>
        <taxon>Chlorobiota</taxon>
        <taxon>Chlorobiia</taxon>
        <taxon>Chlorobiales</taxon>
        <taxon>Chlorobiaceae</taxon>
        <taxon>Prosthecochloris</taxon>
    </lineage>
</organism>
<dbReference type="InterPro" id="IPR000086">
    <property type="entry name" value="NUDIX_hydrolase_dom"/>
</dbReference>
<comment type="caution">
    <text evidence="4">The sequence shown here is derived from an EMBL/GenBank/DDBJ whole genome shotgun (WGS) entry which is preliminary data.</text>
</comment>
<sequence>MAKATVTAVLRPSGSAFDTILLTKRAIEPFRDHWCLPGGHIDQWEKAEDAVHREVHEETGLEMHSPCFIGYCDEIFPEYNFHAEVLIFCGAAEGSLQAQPEEVSALQWFTLAEARSFPLAFNHNAVLERYEAYIDSL</sequence>
<dbReference type="PROSITE" id="PS51462">
    <property type="entry name" value="NUDIX"/>
    <property type="match status" value="1"/>
</dbReference>
<feature type="domain" description="Nudix hydrolase" evidence="3">
    <location>
        <begin position="1"/>
        <end position="132"/>
    </location>
</feature>
<protein>
    <submittedName>
        <fullName evidence="4">NUDIX hydrolase</fullName>
    </submittedName>
</protein>
<dbReference type="AlphaFoldDB" id="A0A831WUJ6"/>
<dbReference type="Proteomes" id="UP000886335">
    <property type="component" value="Unassembled WGS sequence"/>
</dbReference>
<dbReference type="InterPro" id="IPR020476">
    <property type="entry name" value="Nudix_hydrolase"/>
</dbReference>
<dbReference type="PANTHER" id="PTHR43736">
    <property type="entry name" value="ADP-RIBOSE PYROPHOSPHATASE"/>
    <property type="match status" value="1"/>
</dbReference>
<gene>
    <name evidence="4" type="ORF">ENN50_04110</name>
</gene>
<dbReference type="PROSITE" id="PS00893">
    <property type="entry name" value="NUDIX_BOX"/>
    <property type="match status" value="1"/>
</dbReference>
<dbReference type="EMBL" id="DSBW01000092">
    <property type="protein sequence ID" value="HED30866.1"/>
    <property type="molecule type" value="Genomic_DNA"/>
</dbReference>
<evidence type="ECO:0000256" key="2">
    <source>
        <dbReference type="RuleBase" id="RU003476"/>
    </source>
</evidence>
<dbReference type="GO" id="GO:0016787">
    <property type="term" value="F:hydrolase activity"/>
    <property type="evidence" value="ECO:0007669"/>
    <property type="project" value="UniProtKB-KW"/>
</dbReference>
<dbReference type="SUPFAM" id="SSF55811">
    <property type="entry name" value="Nudix"/>
    <property type="match status" value="1"/>
</dbReference>
<dbReference type="PRINTS" id="PR00502">
    <property type="entry name" value="NUDIXFAMILY"/>
</dbReference>
<accession>A0A831WUJ6</accession>
<evidence type="ECO:0000259" key="3">
    <source>
        <dbReference type="PROSITE" id="PS51462"/>
    </source>
</evidence>